<keyword evidence="7" id="KW-1185">Reference proteome</keyword>
<accession>A0ABT1NLP6</accession>
<evidence type="ECO:0000259" key="5">
    <source>
        <dbReference type="Pfam" id="PF00535"/>
    </source>
</evidence>
<evidence type="ECO:0000256" key="4">
    <source>
        <dbReference type="ARBA" id="ARBA00022679"/>
    </source>
</evidence>
<dbReference type="Proteomes" id="UP001206924">
    <property type="component" value="Unassembled WGS sequence"/>
</dbReference>
<name>A0ABT1NLP6_9MICC</name>
<dbReference type="EMBL" id="JANFLP010000001">
    <property type="protein sequence ID" value="MCQ1948570.1"/>
    <property type="molecule type" value="Genomic_DNA"/>
</dbReference>
<comment type="pathway">
    <text evidence="1">Cell wall biogenesis; cell wall polysaccharide biosynthesis.</text>
</comment>
<gene>
    <name evidence="6" type="ORF">NNX28_01340</name>
</gene>
<dbReference type="InterPro" id="IPR001173">
    <property type="entry name" value="Glyco_trans_2-like"/>
</dbReference>
<dbReference type="InterPro" id="IPR029044">
    <property type="entry name" value="Nucleotide-diphossugar_trans"/>
</dbReference>
<organism evidence="6 7">
    <name type="scientific">Arthrobacter jinronghuae</name>
    <dbReference type="NCBI Taxonomy" id="2964609"/>
    <lineage>
        <taxon>Bacteria</taxon>
        <taxon>Bacillati</taxon>
        <taxon>Actinomycetota</taxon>
        <taxon>Actinomycetes</taxon>
        <taxon>Micrococcales</taxon>
        <taxon>Micrococcaceae</taxon>
        <taxon>Arthrobacter</taxon>
    </lineage>
</organism>
<dbReference type="PANTHER" id="PTHR43179:SF12">
    <property type="entry name" value="GALACTOFURANOSYLTRANSFERASE GLFT2"/>
    <property type="match status" value="1"/>
</dbReference>
<dbReference type="RefSeq" id="WP_255864512.1">
    <property type="nucleotide sequence ID" value="NZ_CP104263.1"/>
</dbReference>
<dbReference type="Pfam" id="PF11387">
    <property type="entry name" value="DUF2795"/>
    <property type="match status" value="1"/>
</dbReference>
<feature type="domain" description="Glycosyltransferase 2-like" evidence="5">
    <location>
        <begin position="23"/>
        <end position="144"/>
    </location>
</feature>
<evidence type="ECO:0000256" key="1">
    <source>
        <dbReference type="ARBA" id="ARBA00004776"/>
    </source>
</evidence>
<protein>
    <submittedName>
        <fullName evidence="6">DUF2795 domain-containing protein</fullName>
    </submittedName>
</protein>
<keyword evidence="3" id="KW-0328">Glycosyltransferase</keyword>
<evidence type="ECO:0000256" key="2">
    <source>
        <dbReference type="ARBA" id="ARBA00006739"/>
    </source>
</evidence>
<comment type="caution">
    <text evidence="6">The sequence shown here is derived from an EMBL/GenBank/DDBJ whole genome shotgun (WGS) entry which is preliminary data.</text>
</comment>
<dbReference type="Pfam" id="PF00535">
    <property type="entry name" value="Glycos_transf_2"/>
    <property type="match status" value="1"/>
</dbReference>
<reference evidence="6 7" key="1">
    <citation type="submission" date="2022-07" db="EMBL/GenBank/DDBJ databases">
        <title>Novel species in genus Arthrobacter.</title>
        <authorList>
            <person name="Liu Y."/>
        </authorList>
    </citation>
    <scope>NUCLEOTIDE SEQUENCE [LARGE SCALE GENOMIC DNA]</scope>
    <source>
        <strain evidence="7">zg-Y859</strain>
    </source>
</reference>
<proteinExistence type="inferred from homology"/>
<comment type="similarity">
    <text evidence="2">Belongs to the glycosyltransferase 2 family.</text>
</comment>
<sequence length="364" mass="39260">MTRRWSGDWAGPPGSGSAAEVDVLIPTRNRPAELAVTLAGLAAQDGPDFAVVISDQSTDVPSWNHPAAEAMVRVLEAQGRPVRLLRHLPARGLAEQRHFLLGQSGAPQVLFLDDDVWLEPDMLARLTAALASSGGGFVGAAVQGLSYLADRRPEEQQPFEVWENGQVQPERIRRSQPGFSRWTLHNAANLAHVASGLGIPPGEWRLYRIAWVGACVLYDRQALLECGGFGFWDQLPPGHAGEDVAAQWRVMERFGGAGMVPSGAVHLESPTTVTDRSADAAELILGTAEYNPSISNHKGERMAEKPSPIDVQKTLGGLDYPASKEDIVKKAEGAGAEGTVLEALKNLPERQYDAPTDISKEIFD</sequence>
<dbReference type="InterPro" id="IPR021527">
    <property type="entry name" value="DUF2795"/>
</dbReference>
<dbReference type="SUPFAM" id="SSF53448">
    <property type="entry name" value="Nucleotide-diphospho-sugar transferases"/>
    <property type="match status" value="1"/>
</dbReference>
<dbReference type="Gene3D" id="3.90.550.10">
    <property type="entry name" value="Spore Coat Polysaccharide Biosynthesis Protein SpsA, Chain A"/>
    <property type="match status" value="1"/>
</dbReference>
<evidence type="ECO:0000313" key="6">
    <source>
        <dbReference type="EMBL" id="MCQ1948570.1"/>
    </source>
</evidence>
<keyword evidence="4" id="KW-0808">Transferase</keyword>
<evidence type="ECO:0000313" key="7">
    <source>
        <dbReference type="Proteomes" id="UP001206924"/>
    </source>
</evidence>
<dbReference type="CDD" id="cd00761">
    <property type="entry name" value="Glyco_tranf_GTA_type"/>
    <property type="match status" value="1"/>
</dbReference>
<dbReference type="PANTHER" id="PTHR43179">
    <property type="entry name" value="RHAMNOSYLTRANSFERASE WBBL"/>
    <property type="match status" value="1"/>
</dbReference>
<evidence type="ECO:0000256" key="3">
    <source>
        <dbReference type="ARBA" id="ARBA00022676"/>
    </source>
</evidence>